<feature type="domain" description="Phytocyanin" evidence="1">
    <location>
        <begin position="18"/>
        <end position="120"/>
    </location>
</feature>
<evidence type="ECO:0000313" key="2">
    <source>
        <dbReference type="EMBL" id="MED6203549.1"/>
    </source>
</evidence>
<dbReference type="EMBL" id="JASCZI010241657">
    <property type="protein sequence ID" value="MED6203549.1"/>
    <property type="molecule type" value="Genomic_DNA"/>
</dbReference>
<organism evidence="2 3">
    <name type="scientific">Stylosanthes scabra</name>
    <dbReference type="NCBI Taxonomy" id="79078"/>
    <lineage>
        <taxon>Eukaryota</taxon>
        <taxon>Viridiplantae</taxon>
        <taxon>Streptophyta</taxon>
        <taxon>Embryophyta</taxon>
        <taxon>Tracheophyta</taxon>
        <taxon>Spermatophyta</taxon>
        <taxon>Magnoliopsida</taxon>
        <taxon>eudicotyledons</taxon>
        <taxon>Gunneridae</taxon>
        <taxon>Pentapetalae</taxon>
        <taxon>rosids</taxon>
        <taxon>fabids</taxon>
        <taxon>Fabales</taxon>
        <taxon>Fabaceae</taxon>
        <taxon>Papilionoideae</taxon>
        <taxon>50 kb inversion clade</taxon>
        <taxon>dalbergioids sensu lato</taxon>
        <taxon>Dalbergieae</taxon>
        <taxon>Pterocarpus clade</taxon>
        <taxon>Stylosanthes</taxon>
    </lineage>
</organism>
<dbReference type="InterPro" id="IPR003245">
    <property type="entry name" value="Phytocyanin_dom"/>
</dbReference>
<sequence length="126" mass="14367">MLVMTTGCIVSPVSSQKTLHIVGDSLGWIMPKYTGFYNDWAKNRKFCVGDQLLFNSIPGLNTVVQVEKEDYDHCSMKYTLPEYFMGNTIFMLNKPGDYYFISSVGTHCEANQKFKITATETTTQFF</sequence>
<protein>
    <recommendedName>
        <fullName evidence="1">Phytocyanin domain-containing protein</fullName>
    </recommendedName>
</protein>
<comment type="caution">
    <text evidence="2">The sequence shown here is derived from an EMBL/GenBank/DDBJ whole genome shotgun (WGS) entry which is preliminary data.</text>
</comment>
<dbReference type="Proteomes" id="UP001341840">
    <property type="component" value="Unassembled WGS sequence"/>
</dbReference>
<keyword evidence="3" id="KW-1185">Reference proteome</keyword>
<dbReference type="InterPro" id="IPR039391">
    <property type="entry name" value="Phytocyanin-like"/>
</dbReference>
<proteinExistence type="predicted"/>
<dbReference type="PANTHER" id="PTHR33021">
    <property type="entry name" value="BLUE COPPER PROTEIN"/>
    <property type="match status" value="1"/>
</dbReference>
<name>A0ABU6Y2K7_9FABA</name>
<dbReference type="Pfam" id="PF02298">
    <property type="entry name" value="Cu_bind_like"/>
    <property type="match status" value="1"/>
</dbReference>
<reference evidence="2 3" key="1">
    <citation type="journal article" date="2023" name="Plants (Basel)">
        <title>Bridging the Gap: Combining Genomics and Transcriptomics Approaches to Understand Stylosanthes scabra, an Orphan Legume from the Brazilian Caatinga.</title>
        <authorList>
            <person name="Ferreira-Neto J.R.C."/>
            <person name="da Silva M.D."/>
            <person name="Binneck E."/>
            <person name="de Melo N.F."/>
            <person name="da Silva R.H."/>
            <person name="de Melo A.L.T.M."/>
            <person name="Pandolfi V."/>
            <person name="Bustamante F.O."/>
            <person name="Brasileiro-Vidal A.C."/>
            <person name="Benko-Iseppon A.M."/>
        </authorList>
    </citation>
    <scope>NUCLEOTIDE SEQUENCE [LARGE SCALE GENOMIC DNA]</scope>
    <source>
        <tissue evidence="2">Leaves</tissue>
    </source>
</reference>
<evidence type="ECO:0000259" key="1">
    <source>
        <dbReference type="PROSITE" id="PS51485"/>
    </source>
</evidence>
<evidence type="ECO:0000313" key="3">
    <source>
        <dbReference type="Proteomes" id="UP001341840"/>
    </source>
</evidence>
<dbReference type="SUPFAM" id="SSF49503">
    <property type="entry name" value="Cupredoxins"/>
    <property type="match status" value="1"/>
</dbReference>
<dbReference type="Gene3D" id="2.60.40.420">
    <property type="entry name" value="Cupredoxins - blue copper proteins"/>
    <property type="match status" value="1"/>
</dbReference>
<dbReference type="PROSITE" id="PS51485">
    <property type="entry name" value="PHYTOCYANIN"/>
    <property type="match status" value="1"/>
</dbReference>
<gene>
    <name evidence="2" type="ORF">PIB30_000636</name>
</gene>
<accession>A0ABU6Y2K7</accession>
<dbReference type="InterPro" id="IPR008972">
    <property type="entry name" value="Cupredoxin"/>
</dbReference>
<dbReference type="PANTHER" id="PTHR33021:SF264">
    <property type="entry name" value="OS05G0570900 PROTEIN"/>
    <property type="match status" value="1"/>
</dbReference>